<evidence type="ECO:0000313" key="3">
    <source>
        <dbReference type="Proteomes" id="UP000257109"/>
    </source>
</evidence>
<keyword evidence="3" id="KW-1185">Reference proteome</keyword>
<accession>A0A371EV79</accession>
<dbReference type="AlphaFoldDB" id="A0A371EV79"/>
<reference evidence="2" key="1">
    <citation type="submission" date="2018-05" db="EMBL/GenBank/DDBJ databases">
        <title>Draft genome of Mucuna pruriens seed.</title>
        <authorList>
            <person name="Nnadi N.E."/>
            <person name="Vos R."/>
            <person name="Hasami M.H."/>
            <person name="Devisetty U.K."/>
            <person name="Aguiy J.C."/>
        </authorList>
    </citation>
    <scope>NUCLEOTIDE SEQUENCE [LARGE SCALE GENOMIC DNA]</scope>
    <source>
        <strain evidence="2">JCA_2017</strain>
    </source>
</reference>
<protein>
    <submittedName>
        <fullName evidence="2">Uncharacterized protein</fullName>
    </submittedName>
</protein>
<organism evidence="2 3">
    <name type="scientific">Mucuna pruriens</name>
    <name type="common">Velvet bean</name>
    <name type="synonym">Dolichos pruriens</name>
    <dbReference type="NCBI Taxonomy" id="157652"/>
    <lineage>
        <taxon>Eukaryota</taxon>
        <taxon>Viridiplantae</taxon>
        <taxon>Streptophyta</taxon>
        <taxon>Embryophyta</taxon>
        <taxon>Tracheophyta</taxon>
        <taxon>Spermatophyta</taxon>
        <taxon>Magnoliopsida</taxon>
        <taxon>eudicotyledons</taxon>
        <taxon>Gunneridae</taxon>
        <taxon>Pentapetalae</taxon>
        <taxon>rosids</taxon>
        <taxon>fabids</taxon>
        <taxon>Fabales</taxon>
        <taxon>Fabaceae</taxon>
        <taxon>Papilionoideae</taxon>
        <taxon>50 kb inversion clade</taxon>
        <taxon>NPAAA clade</taxon>
        <taxon>indigoferoid/millettioid clade</taxon>
        <taxon>Phaseoleae</taxon>
        <taxon>Mucuna</taxon>
    </lineage>
</organism>
<gene>
    <name evidence="2" type="ORF">CR513_50902</name>
</gene>
<evidence type="ECO:0000313" key="2">
    <source>
        <dbReference type="EMBL" id="RDX69914.1"/>
    </source>
</evidence>
<feature type="region of interest" description="Disordered" evidence="1">
    <location>
        <begin position="43"/>
        <end position="64"/>
    </location>
</feature>
<name>A0A371EV79_MUCPR</name>
<proteinExistence type="predicted"/>
<comment type="caution">
    <text evidence="2">The sequence shown here is derived from an EMBL/GenBank/DDBJ whole genome shotgun (WGS) entry which is preliminary data.</text>
</comment>
<feature type="non-terminal residue" evidence="2">
    <location>
        <position position="1"/>
    </location>
</feature>
<dbReference type="Proteomes" id="UP000257109">
    <property type="component" value="Unassembled WGS sequence"/>
</dbReference>
<sequence>MTNPILDPGATSTPLAPLGESSALQTIMKELDKIQKQAAVDSEELSECPRTPLRGQNHGSPPAKGWMGVYLDTYDGTMDPDELLTK</sequence>
<evidence type="ECO:0000256" key="1">
    <source>
        <dbReference type="SAM" id="MobiDB-lite"/>
    </source>
</evidence>
<dbReference type="EMBL" id="QJKJ01011915">
    <property type="protein sequence ID" value="RDX69914.1"/>
    <property type="molecule type" value="Genomic_DNA"/>
</dbReference>